<name>A0ACD5X8W3_AVESA</name>
<evidence type="ECO:0000313" key="2">
    <source>
        <dbReference type="Proteomes" id="UP001732700"/>
    </source>
</evidence>
<protein>
    <submittedName>
        <fullName evidence="1">Uncharacterized protein</fullName>
    </submittedName>
</protein>
<accession>A0ACD5X8W3</accession>
<keyword evidence="2" id="KW-1185">Reference proteome</keyword>
<dbReference type="Proteomes" id="UP001732700">
    <property type="component" value="Chromosome 4D"/>
</dbReference>
<evidence type="ECO:0000313" key="1">
    <source>
        <dbReference type="EnsemblPlants" id="AVESA.00010b.r2.4DG0737480.1.CDS"/>
    </source>
</evidence>
<dbReference type="EnsemblPlants" id="AVESA.00010b.r2.4DG0737480.1">
    <property type="protein sequence ID" value="AVESA.00010b.r2.4DG0737480.1.CDS"/>
    <property type="gene ID" value="AVESA.00010b.r2.4DG0737480"/>
</dbReference>
<sequence>MASSKAASTLMILLSVAALLLTCYAAGNDEPSCRLEDIRFTTAATGRVVRGQPEHKVTVENLCSCPQQGVVVYCDADALAASAGPVDRTKIRVLDKKGGLCLVDSGLEMFKGKPVTFTYASRKTLEFTLYDATPRC</sequence>
<organism evidence="1 2">
    <name type="scientific">Avena sativa</name>
    <name type="common">Oat</name>
    <dbReference type="NCBI Taxonomy" id="4498"/>
    <lineage>
        <taxon>Eukaryota</taxon>
        <taxon>Viridiplantae</taxon>
        <taxon>Streptophyta</taxon>
        <taxon>Embryophyta</taxon>
        <taxon>Tracheophyta</taxon>
        <taxon>Spermatophyta</taxon>
        <taxon>Magnoliopsida</taxon>
        <taxon>Liliopsida</taxon>
        <taxon>Poales</taxon>
        <taxon>Poaceae</taxon>
        <taxon>BOP clade</taxon>
        <taxon>Pooideae</taxon>
        <taxon>Poodae</taxon>
        <taxon>Poeae</taxon>
        <taxon>Poeae Chloroplast Group 1 (Aveneae type)</taxon>
        <taxon>Aveninae</taxon>
        <taxon>Avena</taxon>
    </lineage>
</organism>
<proteinExistence type="predicted"/>
<reference evidence="1" key="2">
    <citation type="submission" date="2025-09" db="UniProtKB">
        <authorList>
            <consortium name="EnsemblPlants"/>
        </authorList>
    </citation>
    <scope>IDENTIFICATION</scope>
</reference>
<reference evidence="1" key="1">
    <citation type="submission" date="2021-05" db="EMBL/GenBank/DDBJ databases">
        <authorList>
            <person name="Scholz U."/>
            <person name="Mascher M."/>
            <person name="Fiebig A."/>
        </authorList>
    </citation>
    <scope>NUCLEOTIDE SEQUENCE [LARGE SCALE GENOMIC DNA]</scope>
</reference>